<sequence length="39" mass="4566">MLFIALVLLYHVVLHFVNPELNTFDFNTANLDVLFTKGW</sequence>
<dbReference type="EMBL" id="LS991951">
    <property type="protein sequence ID" value="SYV96902.1"/>
    <property type="molecule type" value="Genomic_DNA"/>
</dbReference>
<dbReference type="Proteomes" id="UP000257559">
    <property type="component" value="Chromosome"/>
</dbReference>
<dbReference type="AlphaFoldDB" id="A0A3B0PJE3"/>
<accession>A0A3B0PJE3</accession>
<gene>
    <name evidence="1" type="ORF">NCTC10132_00243</name>
</gene>
<evidence type="ECO:0000313" key="1">
    <source>
        <dbReference type="EMBL" id="SYV96902.1"/>
    </source>
</evidence>
<feature type="non-terminal residue" evidence="1">
    <location>
        <position position="39"/>
    </location>
</feature>
<proteinExistence type="predicted"/>
<name>A0A3B0PJE3_9BACT</name>
<protein>
    <submittedName>
        <fullName evidence="1">Uncharacterized protein</fullName>
    </submittedName>
</protein>
<keyword evidence="2" id="KW-1185">Reference proteome</keyword>
<reference evidence="2" key="1">
    <citation type="submission" date="2018-06" db="EMBL/GenBank/DDBJ databases">
        <authorList>
            <consortium name="Pathogen Informatics"/>
        </authorList>
    </citation>
    <scope>NUCLEOTIDE SEQUENCE [LARGE SCALE GENOMIC DNA]</scope>
    <source>
        <strain evidence="2">NCTC10132</strain>
    </source>
</reference>
<evidence type="ECO:0000313" key="2">
    <source>
        <dbReference type="Proteomes" id="UP000257559"/>
    </source>
</evidence>
<dbReference type="KEGG" id="medw:NCTC10132_00243"/>
<organism evidence="1 2">
    <name type="scientific">Mycoplasmopsis edwardii</name>
    <dbReference type="NCBI Taxonomy" id="53558"/>
    <lineage>
        <taxon>Bacteria</taxon>
        <taxon>Bacillati</taxon>
        <taxon>Mycoplasmatota</taxon>
        <taxon>Mycoplasmoidales</taxon>
        <taxon>Metamycoplasmataceae</taxon>
        <taxon>Mycoplasmopsis</taxon>
    </lineage>
</organism>